<feature type="domain" description="Armadillo-like helical" evidence="6">
    <location>
        <begin position="523"/>
        <end position="756"/>
    </location>
</feature>
<comment type="subcellular location">
    <subcellularLocation>
        <location evidence="1">Membrane</location>
    </subcellularLocation>
</comment>
<dbReference type="GO" id="GO:0005829">
    <property type="term" value="C:cytosol"/>
    <property type="evidence" value="ECO:0007669"/>
    <property type="project" value="TreeGrafter"/>
</dbReference>
<dbReference type="AlphaFoldDB" id="A0A1K0H4J3"/>
<dbReference type="EMBL" id="ULHB01000107">
    <property type="protein sequence ID" value="SYW82396.1"/>
    <property type="molecule type" value="Genomic_DNA"/>
</dbReference>
<evidence type="ECO:0000256" key="4">
    <source>
        <dbReference type="ARBA" id="ARBA00023136"/>
    </source>
</evidence>
<dbReference type="Pfam" id="PF08427">
    <property type="entry name" value="ARMH3_C"/>
    <property type="match status" value="1"/>
</dbReference>
<keyword evidence="3" id="KW-1133">Transmembrane helix</keyword>
<evidence type="ECO:0000259" key="6">
    <source>
        <dbReference type="SMART" id="SM01158"/>
    </source>
</evidence>
<evidence type="ECO:0000256" key="3">
    <source>
        <dbReference type="ARBA" id="ARBA00022989"/>
    </source>
</evidence>
<accession>A0A1K0H4J3</accession>
<dbReference type="InterPro" id="IPR039868">
    <property type="entry name" value="ARMD3-like"/>
</dbReference>
<proteinExistence type="predicted"/>
<reference evidence="7" key="2">
    <citation type="submission" date="2016-04" db="EMBL/GenBank/DDBJ databases">
        <authorList>
            <person name="Evans L.H."/>
            <person name="Alamgir A."/>
            <person name="Owens N."/>
            <person name="Weber N.D."/>
            <person name="Virtaneva K."/>
            <person name="Barbian K."/>
            <person name="Babar A."/>
            <person name="Rosenke K."/>
        </authorList>
    </citation>
    <scope>NUCLEOTIDE SEQUENCE</scope>
    <source>
        <strain evidence="7">UB2112</strain>
    </source>
</reference>
<evidence type="ECO:0000256" key="2">
    <source>
        <dbReference type="ARBA" id="ARBA00022692"/>
    </source>
</evidence>
<gene>
    <name evidence="8" type="ORF">UBRO2_04518</name>
    <name evidence="7" type="ORF">UBRO_04558</name>
</gene>
<sequence>MNSMASSRPQLKSKFSESYTALLDGRQPWIQDSAFPNSSSTVTSSSPSYGSDLASRPVVLRSKLAGKSNTGPRSRYFADLLCLPVETRFVTQQLEAILPETLLDDDPHSKGARIADNVGSLWREAMRVWRQSNEDDVRRRNAVDTLVALSYPVLTKRFSNYSFDIISIFAGGMDEADDVFTLLVDSIDDTLRGGNLARVRIPSSFRDEEDEREQDLTQAKARGWIDAEVQHRALQLGLLWLSCVAQTSLAAYFLRRDLFVTASTFISTPAGSRYAYEGAVFLGLLATIGQGSAGGISLNVSTSNPYARRLRDWVDEDCMAKILVAAAAAMDQNVQLYRQVVDDSPPTLTGSIAEIASMRWVSSLAELVASPTSLSTSTASDRRPSATYTLMGDFSHLPSPSSVILLPLFLLSRSNQAFTSLVLDVTDLPNANDQSLATAASDTKFRASNESFCQLASLASYLATHASVSPRSASYARIALLCLLVFLYDQRGSRNMIADTQRTARILERSRLCRQREPALALPRTKRTRLVTAVLDAATCSMCYNLSKRIDTASYLISLKLIQRVVNLCSDERIQLEYDWQDCWSAILSLASFLAARFAEIRSSRDLSELIKALIATLNSILLRSDHVLTSTNEINHFIYEIVRCSQTLRKTVLLLDPSSRNSTSNPGSMANTNGASIPTSPKLYTQVPGWKNLERIIQAVEAKIAEWVEQKPSSRRNKTPDINTINKLIASIDLEHLLAGASEERHTSSSASTGVGNRDGGTNGVMHHELEWLDRIQEQCLPEFVHHACTDVLRILPIY</sequence>
<keyword evidence="2" id="KW-0812">Transmembrane</keyword>
<dbReference type="EMBL" id="LT558123">
    <property type="protein sequence ID" value="SAM82429.1"/>
    <property type="molecule type" value="Genomic_DNA"/>
</dbReference>
<protein>
    <recommendedName>
        <fullName evidence="6">Armadillo-like helical domain-containing protein</fullName>
    </recommendedName>
</protein>
<reference evidence="9" key="1">
    <citation type="submission" date="2016-04" db="EMBL/GenBank/DDBJ databases">
        <authorList>
            <person name="Guldener U."/>
            <person name="Guldener U."/>
        </authorList>
    </citation>
    <scope>NUCLEOTIDE SEQUENCE [LARGE SCALE GENOMIC DNA]</scope>
    <source>
        <strain evidence="9">UB2112</strain>
    </source>
</reference>
<dbReference type="Proteomes" id="UP000658997">
    <property type="component" value="Unassembled WGS sequence"/>
</dbReference>
<evidence type="ECO:0000313" key="8">
    <source>
        <dbReference type="EMBL" id="SYW82396.1"/>
    </source>
</evidence>
<dbReference type="PANTHER" id="PTHR13608">
    <property type="entry name" value="ARMADILLO-LIKE HELICAL DOMAIN-CONTAINING PROTEIN 3"/>
    <property type="match status" value="1"/>
</dbReference>
<dbReference type="GO" id="GO:0016020">
    <property type="term" value="C:membrane"/>
    <property type="evidence" value="ECO:0007669"/>
    <property type="project" value="UniProtKB-SubCell"/>
</dbReference>
<feature type="region of interest" description="Disordered" evidence="5">
    <location>
        <begin position="660"/>
        <end position="679"/>
    </location>
</feature>
<evidence type="ECO:0000256" key="1">
    <source>
        <dbReference type="ARBA" id="ARBA00004370"/>
    </source>
</evidence>
<dbReference type="PANTHER" id="PTHR13608:SF3">
    <property type="entry name" value="ARMADILLO-LIKE HELICAL DOMAIN-CONTAINING PROTEIN 3"/>
    <property type="match status" value="1"/>
</dbReference>
<dbReference type="SMART" id="SM01158">
    <property type="entry name" value="DUF1741"/>
    <property type="match status" value="1"/>
</dbReference>
<feature type="region of interest" description="Disordered" evidence="5">
    <location>
        <begin position="742"/>
        <end position="762"/>
    </location>
</feature>
<name>A0A1K0H4J3_9BASI</name>
<dbReference type="InterPro" id="IPR013636">
    <property type="entry name" value="ARMH3_C"/>
</dbReference>
<keyword evidence="10" id="KW-1185">Reference proteome</keyword>
<evidence type="ECO:0000313" key="7">
    <source>
        <dbReference type="EMBL" id="SAM82429.1"/>
    </source>
</evidence>
<evidence type="ECO:0000313" key="9">
    <source>
        <dbReference type="Proteomes" id="UP000179920"/>
    </source>
</evidence>
<keyword evidence="4" id="KW-0472">Membrane</keyword>
<evidence type="ECO:0000313" key="10">
    <source>
        <dbReference type="Proteomes" id="UP000658997"/>
    </source>
</evidence>
<reference evidence="8" key="3">
    <citation type="submission" date="2018-08" db="EMBL/GenBank/DDBJ databases">
        <authorList>
            <person name="Guldener U."/>
        </authorList>
    </citation>
    <scope>NUCLEOTIDE SEQUENCE</scope>
    <source>
        <strain evidence="8">UB2</strain>
    </source>
</reference>
<organism evidence="7 9">
    <name type="scientific">Ustilago bromivora</name>
    <dbReference type="NCBI Taxonomy" id="307758"/>
    <lineage>
        <taxon>Eukaryota</taxon>
        <taxon>Fungi</taxon>
        <taxon>Dikarya</taxon>
        <taxon>Basidiomycota</taxon>
        <taxon>Ustilaginomycotina</taxon>
        <taxon>Ustilaginomycetes</taxon>
        <taxon>Ustilaginales</taxon>
        <taxon>Ustilaginaceae</taxon>
        <taxon>Ustilago</taxon>
    </lineage>
</organism>
<dbReference type="OrthoDB" id="2012278at2759"/>
<evidence type="ECO:0000256" key="5">
    <source>
        <dbReference type="SAM" id="MobiDB-lite"/>
    </source>
</evidence>
<dbReference type="Proteomes" id="UP000179920">
    <property type="component" value="Chromosome VII"/>
</dbReference>